<reference evidence="4 5" key="1">
    <citation type="submission" date="2017-04" db="EMBL/GenBank/DDBJ databases">
        <authorList>
            <person name="Afonso C.L."/>
            <person name="Miller P.J."/>
            <person name="Scott M.A."/>
            <person name="Spackman E."/>
            <person name="Goraichik I."/>
            <person name="Dimitrov K.M."/>
            <person name="Suarez D.L."/>
            <person name="Swayne D.E."/>
        </authorList>
    </citation>
    <scope>NUCLEOTIDE SEQUENCE [LARGE SCALE GENOMIC DNA]</scope>
    <source>
        <strain evidence="4 5">USBA 355</strain>
    </source>
</reference>
<dbReference type="PRINTS" id="PR00081">
    <property type="entry name" value="GDHRDH"/>
</dbReference>
<dbReference type="FunFam" id="3.40.50.720:FF:000084">
    <property type="entry name" value="Short-chain dehydrogenase reductase"/>
    <property type="match status" value="1"/>
</dbReference>
<dbReference type="EMBL" id="FWZX01000020">
    <property type="protein sequence ID" value="SMF55104.1"/>
    <property type="molecule type" value="Genomic_DNA"/>
</dbReference>
<accession>A0A1Y6CCS9</accession>
<dbReference type="Pfam" id="PF13561">
    <property type="entry name" value="adh_short_C2"/>
    <property type="match status" value="1"/>
</dbReference>
<feature type="domain" description="Ketoreductase" evidence="3">
    <location>
        <begin position="6"/>
        <end position="189"/>
    </location>
</feature>
<dbReference type="InterPro" id="IPR057326">
    <property type="entry name" value="KR_dom"/>
</dbReference>
<dbReference type="InterPro" id="IPR036291">
    <property type="entry name" value="NAD(P)-bd_dom_sf"/>
</dbReference>
<keyword evidence="5" id="KW-1185">Reference proteome</keyword>
<dbReference type="AlphaFoldDB" id="A0A1Y6CCS9"/>
<evidence type="ECO:0000259" key="3">
    <source>
        <dbReference type="SMART" id="SM00822"/>
    </source>
</evidence>
<name>A0A1Y6CCS9_9PROT</name>
<dbReference type="Gene3D" id="3.40.50.720">
    <property type="entry name" value="NAD(P)-binding Rossmann-like Domain"/>
    <property type="match status" value="1"/>
</dbReference>
<dbReference type="PANTHER" id="PTHR43639:SF1">
    <property type="entry name" value="SHORT-CHAIN DEHYDROGENASE_REDUCTASE FAMILY PROTEIN"/>
    <property type="match status" value="1"/>
</dbReference>
<evidence type="ECO:0000313" key="4">
    <source>
        <dbReference type="EMBL" id="SMF55104.1"/>
    </source>
</evidence>
<dbReference type="InterPro" id="IPR020904">
    <property type="entry name" value="Sc_DH/Rdtase_CS"/>
</dbReference>
<proteinExistence type="inferred from homology"/>
<dbReference type="PRINTS" id="PR00080">
    <property type="entry name" value="SDRFAMILY"/>
</dbReference>
<dbReference type="InterPro" id="IPR002347">
    <property type="entry name" value="SDR_fam"/>
</dbReference>
<sequence>MRLEGKTALVTGAASGFGEAIAKTFAREGAEVAVLDIDKAGAERVAAEIAADGGKALAITCDVTSGPAVAAAVERMLATFGGVDIVVNNAGWSHRNQPMLEVDEASFDKVFAVNVKSIYHMTRATLPVMRARGHGVVVNIGSTAGISPRAGLSWYNATKGAVNTLSQSMAAELAKDNIRVNCIAPVIGETGLTTTFMGGDSPELRAKFLATIPLGRMSKPQDIANAALYLASDEASMVTGVVFPVDGGRTI</sequence>
<dbReference type="STRING" id="560819.SAMN05428998_12017"/>
<evidence type="ECO:0000256" key="1">
    <source>
        <dbReference type="ARBA" id="ARBA00006484"/>
    </source>
</evidence>
<dbReference type="PROSITE" id="PS00061">
    <property type="entry name" value="ADH_SHORT"/>
    <property type="match status" value="1"/>
</dbReference>
<evidence type="ECO:0000313" key="5">
    <source>
        <dbReference type="Proteomes" id="UP000192917"/>
    </source>
</evidence>
<keyword evidence="2" id="KW-0560">Oxidoreductase</keyword>
<comment type="similarity">
    <text evidence="1">Belongs to the short-chain dehydrogenases/reductases (SDR) family.</text>
</comment>
<gene>
    <name evidence="4" type="ORF">SAMN05428998_12017</name>
</gene>
<organism evidence="4 5">
    <name type="scientific">Tistlia consotensis USBA 355</name>
    <dbReference type="NCBI Taxonomy" id="560819"/>
    <lineage>
        <taxon>Bacteria</taxon>
        <taxon>Pseudomonadati</taxon>
        <taxon>Pseudomonadota</taxon>
        <taxon>Alphaproteobacteria</taxon>
        <taxon>Rhodospirillales</taxon>
        <taxon>Rhodovibrionaceae</taxon>
        <taxon>Tistlia</taxon>
    </lineage>
</organism>
<dbReference type="SMART" id="SM00822">
    <property type="entry name" value="PKS_KR"/>
    <property type="match status" value="1"/>
</dbReference>
<protein>
    <submittedName>
        <fullName evidence="4">3-oxoacyl-[acyl-carrier protein] reductase</fullName>
    </submittedName>
</protein>
<dbReference type="Proteomes" id="UP000192917">
    <property type="component" value="Unassembled WGS sequence"/>
</dbReference>
<dbReference type="PANTHER" id="PTHR43639">
    <property type="entry name" value="OXIDOREDUCTASE, SHORT-CHAIN DEHYDROGENASE/REDUCTASE FAMILY (AFU_ORTHOLOGUE AFUA_5G02870)"/>
    <property type="match status" value="1"/>
</dbReference>
<dbReference type="GO" id="GO:0016491">
    <property type="term" value="F:oxidoreductase activity"/>
    <property type="evidence" value="ECO:0007669"/>
    <property type="project" value="UniProtKB-KW"/>
</dbReference>
<dbReference type="NCBIfam" id="NF005559">
    <property type="entry name" value="PRK07231.1"/>
    <property type="match status" value="1"/>
</dbReference>
<dbReference type="SUPFAM" id="SSF51735">
    <property type="entry name" value="NAD(P)-binding Rossmann-fold domains"/>
    <property type="match status" value="1"/>
</dbReference>
<evidence type="ECO:0000256" key="2">
    <source>
        <dbReference type="ARBA" id="ARBA00023002"/>
    </source>
</evidence>
<dbReference type="RefSeq" id="WP_085124641.1">
    <property type="nucleotide sequence ID" value="NZ_FWZX01000020.1"/>
</dbReference>